<dbReference type="Proteomes" id="UP000054092">
    <property type="component" value="Unassembled WGS sequence"/>
</dbReference>
<evidence type="ECO:0000259" key="6">
    <source>
        <dbReference type="Pfam" id="PF18135"/>
    </source>
</evidence>
<comment type="catalytic activity">
    <reaction evidence="4">
        <text>a 2'-deoxyadenosine in DNA + S-adenosyl-L-methionine = an N(6)-methyl-2'-deoxyadenosine in DNA + S-adenosyl-L-homocysteine + H(+)</text>
        <dbReference type="Rhea" id="RHEA:15197"/>
        <dbReference type="Rhea" id="RHEA-COMP:12418"/>
        <dbReference type="Rhea" id="RHEA-COMP:12419"/>
        <dbReference type="ChEBI" id="CHEBI:15378"/>
        <dbReference type="ChEBI" id="CHEBI:57856"/>
        <dbReference type="ChEBI" id="CHEBI:59789"/>
        <dbReference type="ChEBI" id="CHEBI:90615"/>
        <dbReference type="ChEBI" id="CHEBI:90616"/>
        <dbReference type="EC" id="2.1.1.72"/>
    </reaction>
</comment>
<keyword evidence="7" id="KW-0067">ATP-binding</keyword>
<dbReference type="PRINTS" id="PR00507">
    <property type="entry name" value="N12N6MTFRASE"/>
</dbReference>
<dbReference type="GO" id="GO:0008170">
    <property type="term" value="F:N-methyltransferase activity"/>
    <property type="evidence" value="ECO:0007669"/>
    <property type="project" value="InterPro"/>
</dbReference>
<evidence type="ECO:0000259" key="5">
    <source>
        <dbReference type="Pfam" id="PF02384"/>
    </source>
</evidence>
<reference evidence="8" key="1">
    <citation type="journal article" date="2015" name="MBio">
        <title>Genome-Resolved Metagenomic Analysis Reveals Roles for Candidate Phyla and Other Microbial Community Members in Biogeochemical Transformations in Oil Reservoirs.</title>
        <authorList>
            <person name="Hu P."/>
            <person name="Tom L."/>
            <person name="Singh A."/>
            <person name="Thomas B.C."/>
            <person name="Baker B.J."/>
            <person name="Piceno Y.M."/>
            <person name="Andersen G.L."/>
            <person name="Banfield J.F."/>
        </authorList>
    </citation>
    <scope>NUCLEOTIDE SEQUENCE [LARGE SCALE GENOMIC DNA]</scope>
</reference>
<dbReference type="EC" id="2.1.1.72" evidence="1"/>
<proteinExistence type="predicted"/>
<dbReference type="InterPro" id="IPR041635">
    <property type="entry name" value="Type_ISP_LLaBIII_C"/>
</dbReference>
<dbReference type="PATRIC" id="fig|1184387.3.peg.1799"/>
<keyword evidence="7" id="KW-0547">Nucleotide-binding</keyword>
<keyword evidence="3" id="KW-0808">Transferase</keyword>
<evidence type="ECO:0000313" key="8">
    <source>
        <dbReference type="Proteomes" id="UP000054092"/>
    </source>
</evidence>
<keyword evidence="2" id="KW-0489">Methyltransferase</keyword>
<keyword evidence="7" id="KW-0347">Helicase</keyword>
<dbReference type="InterPro" id="IPR050953">
    <property type="entry name" value="N4_N6_ade-DNA_methylase"/>
</dbReference>
<dbReference type="GO" id="GO:0009007">
    <property type="term" value="F:site-specific DNA-methyltransferase (adenine-specific) activity"/>
    <property type="evidence" value="ECO:0007669"/>
    <property type="project" value="UniProtKB-EC"/>
</dbReference>
<feature type="domain" description="DNA methylase adenine-specific" evidence="5">
    <location>
        <begin position="163"/>
        <end position="407"/>
    </location>
</feature>
<dbReference type="GO" id="GO:0032259">
    <property type="term" value="P:methylation"/>
    <property type="evidence" value="ECO:0007669"/>
    <property type="project" value="UniProtKB-KW"/>
</dbReference>
<feature type="non-terminal residue" evidence="7">
    <location>
        <position position="1"/>
    </location>
</feature>
<sequence>DESGILRLLEGFFESSTPRVLSAKSLATELAKRTRFLRDEIIRVELESGNADSEDLEGFYEAFKDYLISDLTVEGFADLYSQTITYGLFAARTRATNGFNRQLAYTYIPKSIGILSDVFQYVSMGKISRSMVWMVDDISAILAAADVRGILDRFYHEGKGSDPIIHFYETFLAEYDPSTREKRGVYYTPEPVVSYIVRSLNIILKEKFGKADGFASEGVTVLDPAAGTMTFLAQAAKLAVEEYSQKYGEGMVPGLIRDHILKDFYAFELMMAPYAIGHLKMSFFLEELGYRMGDDERFKLYLTNTLEKHKVLQTKLPGTASLSKESALALEVKEMTKILIVLGNPPYSVSSDNKSEFIEDIMNDYKESVRSEKNIQPLSDDYVKFLRFAQYKIDQAGRGAIGFITNHNYLDGPIFRGMRESLMKTFDEIYIYNLHGNSMRREKCPDGSKDENVFDIRTGVAIALLVKHDGEDRGVFYSDLWGKREDKYSSLVSEDISTTEWKRIEPYDPQFYFTVAEKKNRDIYSKFVSISEIFETFSSGIKTHRDHFVVDFDKEALINRIRLFVDPEIDDDAIRKIFGLKDNRDWKLSEKRRRIMEDPDWKSKVIKILYRPFDFRWIFYHKDAVDFDRREIMSSMLNEENLMLAVGRAGSVVGGDVWDLCLVSDRILDNNIFRRGGSCNFPYALYKRAEGSQMFDKFKVSNISNSFSESGLLETIPKNNKSFMGYLYSILNSQVYRKKFANLLKVDFPRIPFTSDTLLFEELSRKGRRLIDLHLLSSSELDSPTVRFPQTGTGDVDRPVYEASTGRVYLNNSQYFETLSDKVWRYTIGGYQVCEKWLKDRKGRTLSNDEILHYLKVVTALSKTIEIHKEIDEIYPLVEKSSL</sequence>
<evidence type="ECO:0000256" key="1">
    <source>
        <dbReference type="ARBA" id="ARBA00011900"/>
    </source>
</evidence>
<dbReference type="GO" id="GO:0004386">
    <property type="term" value="F:helicase activity"/>
    <property type="evidence" value="ECO:0007669"/>
    <property type="project" value="UniProtKB-KW"/>
</dbReference>
<evidence type="ECO:0000256" key="4">
    <source>
        <dbReference type="ARBA" id="ARBA00047942"/>
    </source>
</evidence>
<accession>A0A117M1U7</accession>
<protein>
    <recommendedName>
        <fullName evidence="1">site-specific DNA-methyltransferase (adenine-specific)</fullName>
        <ecNumber evidence="1">2.1.1.72</ecNumber>
    </recommendedName>
</protein>
<dbReference type="GO" id="GO:0003677">
    <property type="term" value="F:DNA binding"/>
    <property type="evidence" value="ECO:0007669"/>
    <property type="project" value="InterPro"/>
</dbReference>
<dbReference type="PANTHER" id="PTHR33841">
    <property type="entry name" value="DNA METHYLTRANSFERASE YEEA-RELATED"/>
    <property type="match status" value="1"/>
</dbReference>
<organism evidence="7 8">
    <name type="scientific">Mesotoga prima</name>
    <dbReference type="NCBI Taxonomy" id="1184387"/>
    <lineage>
        <taxon>Bacteria</taxon>
        <taxon>Thermotogati</taxon>
        <taxon>Thermotogota</taxon>
        <taxon>Thermotogae</taxon>
        <taxon>Kosmotogales</taxon>
        <taxon>Kosmotogaceae</taxon>
        <taxon>Mesotoga</taxon>
    </lineage>
</organism>
<dbReference type="SUPFAM" id="SSF53335">
    <property type="entry name" value="S-adenosyl-L-methionine-dependent methyltransferases"/>
    <property type="match status" value="1"/>
</dbReference>
<dbReference type="InterPro" id="IPR003356">
    <property type="entry name" value="DNA_methylase_A-5"/>
</dbReference>
<dbReference type="Gene3D" id="3.40.50.150">
    <property type="entry name" value="Vaccinia Virus protein VP39"/>
    <property type="match status" value="1"/>
</dbReference>
<evidence type="ECO:0000256" key="2">
    <source>
        <dbReference type="ARBA" id="ARBA00022603"/>
    </source>
</evidence>
<name>A0A117M1U7_9BACT</name>
<dbReference type="PANTHER" id="PTHR33841:SF1">
    <property type="entry name" value="DNA METHYLTRANSFERASE A"/>
    <property type="match status" value="1"/>
</dbReference>
<dbReference type="Pfam" id="PF18135">
    <property type="entry name" value="Type_ISP_C"/>
    <property type="match status" value="1"/>
</dbReference>
<comment type="caution">
    <text evidence="7">The sequence shown here is derived from an EMBL/GenBank/DDBJ whole genome shotgun (WGS) entry which is preliminary data.</text>
</comment>
<feature type="domain" description="Type ISP restriction-modification enzyme LLaBIII C-terminal specificity" evidence="6">
    <location>
        <begin position="532"/>
        <end position="869"/>
    </location>
</feature>
<dbReference type="Pfam" id="PF02384">
    <property type="entry name" value="N6_Mtase"/>
    <property type="match status" value="1"/>
</dbReference>
<evidence type="ECO:0000313" key="7">
    <source>
        <dbReference type="EMBL" id="KUK79599.1"/>
    </source>
</evidence>
<evidence type="ECO:0000256" key="3">
    <source>
        <dbReference type="ARBA" id="ARBA00022679"/>
    </source>
</evidence>
<dbReference type="AlphaFoldDB" id="A0A117M1U7"/>
<gene>
    <name evidence="7" type="ORF">XD94_1337</name>
</gene>
<dbReference type="InterPro" id="IPR029063">
    <property type="entry name" value="SAM-dependent_MTases_sf"/>
</dbReference>
<keyword evidence="7" id="KW-0378">Hydrolase</keyword>
<dbReference type="EMBL" id="LGGP01000251">
    <property type="protein sequence ID" value="KUK79599.1"/>
    <property type="molecule type" value="Genomic_DNA"/>
</dbReference>